<protein>
    <submittedName>
        <fullName evidence="5">Putative Heat shock protein 16</fullName>
    </submittedName>
</protein>
<reference evidence="5 6" key="1">
    <citation type="journal article" date="2012" name="Eukaryot. Cell">
        <title>Genome sequence of the fungus Glarea lozoyensis: the first genome sequence of a species from the Helotiaceae family.</title>
        <authorList>
            <person name="Youssar L."/>
            <person name="Gruening B.A."/>
            <person name="Erxleben A."/>
            <person name="Guenther S."/>
            <person name="Huettel W."/>
        </authorList>
    </citation>
    <scope>NUCLEOTIDE SEQUENCE [LARGE SCALE GENOMIC DNA]</scope>
    <source>
        <strain evidence="6">ATCC 74030 / MF5533</strain>
    </source>
</reference>
<dbReference type="InterPro" id="IPR002068">
    <property type="entry name" value="A-crystallin/Hsp20_dom"/>
</dbReference>
<evidence type="ECO:0000256" key="1">
    <source>
        <dbReference type="ARBA" id="ARBA00023016"/>
    </source>
</evidence>
<dbReference type="InterPro" id="IPR008978">
    <property type="entry name" value="HSP20-like_chaperone"/>
</dbReference>
<dbReference type="AlphaFoldDB" id="H0ECZ8"/>
<keyword evidence="1 5" id="KW-0346">Stress response</keyword>
<sequence length="307" mass="34006">MEQVLTIRLRGSLDLNHIQKKPEIISIQHKPSGSEDHSVGEVGLEEDHGVDAVVIEEDMDQDNTAVLMKGEDLEVHPESEVPKENAQKVSRQMDHPMVVEVADIITVEENIPTRTESILGVIESHRHMEDADQEGAVDGVEEDLMDMVLEDGEATQEVHHHHHLVAQAPGNGTDQQRSGTIVSENDDVNSFVPPVDVFSTERAYVLHIALPGAKKEDVGVHWDEDKGVLNIAGVVYRQGDEEFLQTLAQSERKVGVFERIVKLPPGDAEKEEVDGAMITAKLEDGVLVVTVPKVEKEWTEVKKVDIM</sequence>
<dbReference type="Gene3D" id="2.60.40.790">
    <property type="match status" value="1"/>
</dbReference>
<evidence type="ECO:0000313" key="6">
    <source>
        <dbReference type="Proteomes" id="UP000005446"/>
    </source>
</evidence>
<organism evidence="5 6">
    <name type="scientific">Glarea lozoyensis (strain ATCC 74030 / MF5533)</name>
    <dbReference type="NCBI Taxonomy" id="1104152"/>
    <lineage>
        <taxon>Eukaryota</taxon>
        <taxon>Fungi</taxon>
        <taxon>Dikarya</taxon>
        <taxon>Ascomycota</taxon>
        <taxon>Pezizomycotina</taxon>
        <taxon>Leotiomycetes</taxon>
        <taxon>Helotiales</taxon>
        <taxon>Helotiaceae</taxon>
        <taxon>Glarea</taxon>
    </lineage>
</organism>
<evidence type="ECO:0000256" key="2">
    <source>
        <dbReference type="PROSITE-ProRule" id="PRU00285"/>
    </source>
</evidence>
<dbReference type="InterPro" id="IPR031107">
    <property type="entry name" value="Small_HSP"/>
</dbReference>
<dbReference type="Proteomes" id="UP000005446">
    <property type="component" value="Unassembled WGS sequence"/>
</dbReference>
<feature type="domain" description="SHSP" evidence="4">
    <location>
        <begin position="186"/>
        <end position="307"/>
    </location>
</feature>
<dbReference type="OrthoDB" id="5511210at2759"/>
<evidence type="ECO:0000313" key="5">
    <source>
        <dbReference type="EMBL" id="EHL03652.1"/>
    </source>
</evidence>
<dbReference type="PROSITE" id="PS01031">
    <property type="entry name" value="SHSP"/>
    <property type="match status" value="1"/>
</dbReference>
<dbReference type="Pfam" id="PF00011">
    <property type="entry name" value="HSP20"/>
    <property type="match status" value="1"/>
</dbReference>
<dbReference type="CDD" id="cd06464">
    <property type="entry name" value="ACD_sHsps-like"/>
    <property type="match status" value="1"/>
</dbReference>
<comment type="similarity">
    <text evidence="2 3">Belongs to the small heat shock protein (HSP20) family.</text>
</comment>
<dbReference type="EMBL" id="AGUE01000006">
    <property type="protein sequence ID" value="EHL03652.1"/>
    <property type="molecule type" value="Genomic_DNA"/>
</dbReference>
<evidence type="ECO:0000256" key="3">
    <source>
        <dbReference type="RuleBase" id="RU003616"/>
    </source>
</evidence>
<dbReference type="PANTHER" id="PTHR11527">
    <property type="entry name" value="HEAT-SHOCK PROTEIN 20 FAMILY MEMBER"/>
    <property type="match status" value="1"/>
</dbReference>
<name>H0ECZ8_GLAL7</name>
<dbReference type="InParanoid" id="H0ECZ8"/>
<evidence type="ECO:0000259" key="4">
    <source>
        <dbReference type="PROSITE" id="PS01031"/>
    </source>
</evidence>
<gene>
    <name evidence="5" type="ORF">M7I_0296</name>
</gene>
<dbReference type="HOGENOM" id="CLU_906291_0_0_1"/>
<accession>H0ECZ8</accession>
<proteinExistence type="inferred from homology"/>
<comment type="caution">
    <text evidence="5">The sequence shown here is derived from an EMBL/GenBank/DDBJ whole genome shotgun (WGS) entry which is preliminary data.</text>
</comment>
<keyword evidence="6" id="KW-1185">Reference proteome</keyword>
<dbReference type="SUPFAM" id="SSF49764">
    <property type="entry name" value="HSP20-like chaperones"/>
    <property type="match status" value="1"/>
</dbReference>